<dbReference type="RefSeq" id="WP_081653534.1">
    <property type="nucleotide sequence ID" value="NZ_JQBZ01000025.1"/>
</dbReference>
<dbReference type="GO" id="GO:0005886">
    <property type="term" value="C:plasma membrane"/>
    <property type="evidence" value="ECO:0007669"/>
    <property type="project" value="UniProtKB-SubCell"/>
</dbReference>
<organism evidence="10 11">
    <name type="scientific">Ligilactobacillus ceti DSM 22408</name>
    <dbReference type="NCBI Taxonomy" id="1122146"/>
    <lineage>
        <taxon>Bacteria</taxon>
        <taxon>Bacillati</taxon>
        <taxon>Bacillota</taxon>
        <taxon>Bacilli</taxon>
        <taxon>Lactobacillales</taxon>
        <taxon>Lactobacillaceae</taxon>
        <taxon>Ligilactobacillus</taxon>
    </lineage>
</organism>
<accession>A0A0R2KGB8</accession>
<evidence type="ECO:0000256" key="3">
    <source>
        <dbReference type="ARBA" id="ARBA00022475"/>
    </source>
</evidence>
<evidence type="ECO:0000256" key="2">
    <source>
        <dbReference type="ARBA" id="ARBA00022448"/>
    </source>
</evidence>
<feature type="transmembrane region" description="Helical" evidence="7">
    <location>
        <begin position="279"/>
        <end position="296"/>
    </location>
</feature>
<dbReference type="AlphaFoldDB" id="A0A0R2KGB8"/>
<keyword evidence="5 7" id="KW-1133">Transmembrane helix</keyword>
<name>A0A0R2KGB8_9LACO</name>
<keyword evidence="2" id="KW-0813">Transport</keyword>
<dbReference type="EMBL" id="JQBZ01000025">
    <property type="protein sequence ID" value="KRN88417.1"/>
    <property type="molecule type" value="Genomic_DNA"/>
</dbReference>
<protein>
    <submittedName>
        <fullName evidence="10">Multidrug resistance efflux pump</fullName>
    </submittedName>
</protein>
<evidence type="ECO:0000259" key="9">
    <source>
        <dbReference type="PROSITE" id="PS50850"/>
    </source>
</evidence>
<dbReference type="Proteomes" id="UP000051500">
    <property type="component" value="Unassembled WGS sequence"/>
</dbReference>
<sequence>MKKKYLFFTLISIFCMAANYAHPVTPTYFKMLNLSNSMFGIAFAVMSLGMFISSPFWGKMTSLINSKSAMAIGSIGYGIAQIMFAFGHTVPIIIAGRLLAGLACGAFFVGTLTYIANVTPPQERGAALTWNATIQTVTSALGYFVGGILGQYSLNAAFALQVVQLILVGIAYYLFLEKDLTTPQATFKEIIHESNPLKAFLDGKKFMNRSFSALFILSTFVFLGYTAFDQSFNYYLKDMIHLSSAYNGIFKGIVGLVSLVANLTICIYLLKKTNIKKSILVVLGLSAAVMLITIFIKPLPLYLTLNFVFYGGYAITVPLIQDLITNEASDKNRNMVLGFYQATQSLGMIIGAFLAGEMYKMQPQSPFVLGALAFVIALGSGWVYLKSSRQPKLNSDMIKETN</sequence>
<dbReference type="eggNOG" id="COG2814">
    <property type="taxonomic scope" value="Bacteria"/>
</dbReference>
<evidence type="ECO:0000256" key="1">
    <source>
        <dbReference type="ARBA" id="ARBA00004651"/>
    </source>
</evidence>
<keyword evidence="11" id="KW-1185">Reference proteome</keyword>
<dbReference type="CDD" id="cd17325">
    <property type="entry name" value="MFS_MdtG_SLC18_like"/>
    <property type="match status" value="1"/>
</dbReference>
<feature type="transmembrane region" description="Helical" evidence="7">
    <location>
        <begin position="302"/>
        <end position="324"/>
    </location>
</feature>
<keyword evidence="3" id="KW-1003">Cell membrane</keyword>
<keyword evidence="8" id="KW-0732">Signal</keyword>
<dbReference type="PANTHER" id="PTHR43124">
    <property type="entry name" value="PURINE EFFLUX PUMP PBUE"/>
    <property type="match status" value="1"/>
</dbReference>
<keyword evidence="6 7" id="KW-0472">Membrane</keyword>
<dbReference type="InterPro" id="IPR050189">
    <property type="entry name" value="MFS_Efflux_Transporters"/>
</dbReference>
<evidence type="ECO:0000256" key="6">
    <source>
        <dbReference type="ARBA" id="ARBA00023136"/>
    </source>
</evidence>
<evidence type="ECO:0000256" key="7">
    <source>
        <dbReference type="SAM" id="Phobius"/>
    </source>
</evidence>
<keyword evidence="4 7" id="KW-0812">Transmembrane</keyword>
<feature type="transmembrane region" description="Helical" evidence="7">
    <location>
        <begin position="37"/>
        <end position="57"/>
    </location>
</feature>
<feature type="transmembrane region" description="Helical" evidence="7">
    <location>
        <begin position="367"/>
        <end position="385"/>
    </location>
</feature>
<dbReference type="InterPro" id="IPR020846">
    <property type="entry name" value="MFS_dom"/>
</dbReference>
<feature type="transmembrane region" description="Helical" evidence="7">
    <location>
        <begin position="336"/>
        <end position="355"/>
    </location>
</feature>
<dbReference type="Gene3D" id="1.20.1250.20">
    <property type="entry name" value="MFS general substrate transporter like domains"/>
    <property type="match status" value="1"/>
</dbReference>
<dbReference type="Pfam" id="PF07690">
    <property type="entry name" value="MFS_1"/>
    <property type="match status" value="1"/>
</dbReference>
<reference evidence="10 11" key="1">
    <citation type="journal article" date="2015" name="Genome Announc.">
        <title>Expanding the biotechnology potential of lactobacilli through comparative genomics of 213 strains and associated genera.</title>
        <authorList>
            <person name="Sun Z."/>
            <person name="Harris H.M."/>
            <person name="McCann A."/>
            <person name="Guo C."/>
            <person name="Argimon S."/>
            <person name="Zhang W."/>
            <person name="Yang X."/>
            <person name="Jeffery I.B."/>
            <person name="Cooney J.C."/>
            <person name="Kagawa T.F."/>
            <person name="Liu W."/>
            <person name="Song Y."/>
            <person name="Salvetti E."/>
            <person name="Wrobel A."/>
            <person name="Rasinkangas P."/>
            <person name="Parkhill J."/>
            <person name="Rea M.C."/>
            <person name="O'Sullivan O."/>
            <person name="Ritari J."/>
            <person name="Douillard F.P."/>
            <person name="Paul Ross R."/>
            <person name="Yang R."/>
            <person name="Briner A.E."/>
            <person name="Felis G.E."/>
            <person name="de Vos W.M."/>
            <person name="Barrangou R."/>
            <person name="Klaenhammer T.R."/>
            <person name="Caufield P.W."/>
            <person name="Cui Y."/>
            <person name="Zhang H."/>
            <person name="O'Toole P.W."/>
        </authorList>
    </citation>
    <scope>NUCLEOTIDE SEQUENCE [LARGE SCALE GENOMIC DNA]</scope>
    <source>
        <strain evidence="10 11">DSM 22408</strain>
    </source>
</reference>
<feature type="transmembrane region" description="Helical" evidence="7">
    <location>
        <begin position="156"/>
        <end position="175"/>
    </location>
</feature>
<evidence type="ECO:0000313" key="11">
    <source>
        <dbReference type="Proteomes" id="UP000051500"/>
    </source>
</evidence>
<feature type="transmembrane region" description="Helical" evidence="7">
    <location>
        <begin position="92"/>
        <end position="116"/>
    </location>
</feature>
<dbReference type="InterPro" id="IPR036259">
    <property type="entry name" value="MFS_trans_sf"/>
</dbReference>
<feature type="transmembrane region" description="Helical" evidence="7">
    <location>
        <begin position="69"/>
        <end position="86"/>
    </location>
</feature>
<dbReference type="SUPFAM" id="SSF103473">
    <property type="entry name" value="MFS general substrate transporter"/>
    <property type="match status" value="1"/>
</dbReference>
<dbReference type="STRING" id="1122146.IV53_GL000381"/>
<proteinExistence type="predicted"/>
<dbReference type="PROSITE" id="PS50850">
    <property type="entry name" value="MFS"/>
    <property type="match status" value="1"/>
</dbReference>
<dbReference type="InterPro" id="IPR011701">
    <property type="entry name" value="MFS"/>
</dbReference>
<feature type="domain" description="Major facilitator superfamily (MFS) profile" evidence="9">
    <location>
        <begin position="1"/>
        <end position="389"/>
    </location>
</feature>
<gene>
    <name evidence="10" type="ORF">IV53_GL000381</name>
</gene>
<evidence type="ECO:0000313" key="10">
    <source>
        <dbReference type="EMBL" id="KRN88417.1"/>
    </source>
</evidence>
<evidence type="ECO:0000256" key="8">
    <source>
        <dbReference type="SAM" id="SignalP"/>
    </source>
</evidence>
<evidence type="ECO:0000256" key="4">
    <source>
        <dbReference type="ARBA" id="ARBA00022692"/>
    </source>
</evidence>
<feature type="transmembrane region" description="Helical" evidence="7">
    <location>
        <begin position="128"/>
        <end position="150"/>
    </location>
</feature>
<dbReference type="PATRIC" id="fig|1122146.4.peg.393"/>
<dbReference type="GO" id="GO:0022857">
    <property type="term" value="F:transmembrane transporter activity"/>
    <property type="evidence" value="ECO:0007669"/>
    <property type="project" value="InterPro"/>
</dbReference>
<feature type="transmembrane region" description="Helical" evidence="7">
    <location>
        <begin position="248"/>
        <end position="270"/>
    </location>
</feature>
<feature type="transmembrane region" description="Helical" evidence="7">
    <location>
        <begin position="211"/>
        <end position="228"/>
    </location>
</feature>
<feature type="signal peptide" evidence="8">
    <location>
        <begin position="1"/>
        <end position="21"/>
    </location>
</feature>
<evidence type="ECO:0000256" key="5">
    <source>
        <dbReference type="ARBA" id="ARBA00022989"/>
    </source>
</evidence>
<dbReference type="PANTHER" id="PTHR43124:SF3">
    <property type="entry name" value="CHLORAMPHENICOL EFFLUX PUMP RV0191"/>
    <property type="match status" value="1"/>
</dbReference>
<comment type="caution">
    <text evidence="10">The sequence shown here is derived from an EMBL/GenBank/DDBJ whole genome shotgun (WGS) entry which is preliminary data.</text>
</comment>
<dbReference type="OrthoDB" id="9793283at2"/>
<feature type="chain" id="PRO_5039031657" evidence="8">
    <location>
        <begin position="22"/>
        <end position="402"/>
    </location>
</feature>
<comment type="subcellular location">
    <subcellularLocation>
        <location evidence="1">Cell membrane</location>
        <topology evidence="1">Multi-pass membrane protein</topology>
    </subcellularLocation>
</comment>